<organism evidence="2 3">
    <name type="scientific">Chryseolinea serpens</name>
    <dbReference type="NCBI Taxonomy" id="947013"/>
    <lineage>
        <taxon>Bacteria</taxon>
        <taxon>Pseudomonadati</taxon>
        <taxon>Bacteroidota</taxon>
        <taxon>Cytophagia</taxon>
        <taxon>Cytophagales</taxon>
        <taxon>Fulvivirgaceae</taxon>
        <taxon>Chryseolinea</taxon>
    </lineage>
</organism>
<dbReference type="RefSeq" id="WP_143165029.1">
    <property type="nucleotide sequence ID" value="NZ_FQWQ01000003.1"/>
</dbReference>
<evidence type="ECO:0000259" key="1">
    <source>
        <dbReference type="Pfam" id="PF12680"/>
    </source>
</evidence>
<sequence>MKRIPFLFLVGALLAFGCAQKKEAQTSVDQAQTRSVIEHHWQSFQDRDLDALMSDYTDESILITPDKTFRGLAEIRESYAQAFIVFPKDSTSMKVNKTIVEDDLGYILWEATVPKFKLPYASDTFVIRDGKIVRQTFAGSAEQL</sequence>
<protein>
    <submittedName>
        <fullName evidence="2">SnoaL-like domain-containing protein</fullName>
    </submittedName>
</protein>
<gene>
    <name evidence="2" type="ORF">SAMN04488109_4361</name>
</gene>
<keyword evidence="3" id="KW-1185">Reference proteome</keyword>
<proteinExistence type="predicted"/>
<dbReference type="SUPFAM" id="SSF54427">
    <property type="entry name" value="NTF2-like"/>
    <property type="match status" value="1"/>
</dbReference>
<dbReference type="Pfam" id="PF12680">
    <property type="entry name" value="SnoaL_2"/>
    <property type="match status" value="1"/>
</dbReference>
<evidence type="ECO:0000313" key="2">
    <source>
        <dbReference type="EMBL" id="SHH55962.1"/>
    </source>
</evidence>
<dbReference type="AlphaFoldDB" id="A0A1M5TYU7"/>
<reference evidence="2 3" key="1">
    <citation type="submission" date="2016-11" db="EMBL/GenBank/DDBJ databases">
        <authorList>
            <person name="Jaros S."/>
            <person name="Januszkiewicz K."/>
            <person name="Wedrychowicz H."/>
        </authorList>
    </citation>
    <scope>NUCLEOTIDE SEQUENCE [LARGE SCALE GENOMIC DNA]</scope>
    <source>
        <strain evidence="2 3">DSM 24574</strain>
    </source>
</reference>
<evidence type="ECO:0000313" key="3">
    <source>
        <dbReference type="Proteomes" id="UP000184212"/>
    </source>
</evidence>
<feature type="domain" description="SnoaL-like" evidence="1">
    <location>
        <begin position="38"/>
        <end position="134"/>
    </location>
</feature>
<dbReference type="InterPro" id="IPR037401">
    <property type="entry name" value="SnoaL-like"/>
</dbReference>
<dbReference type="InterPro" id="IPR032710">
    <property type="entry name" value="NTF2-like_dom_sf"/>
</dbReference>
<dbReference type="STRING" id="947013.SAMN04488109_4361"/>
<dbReference type="Gene3D" id="3.10.450.50">
    <property type="match status" value="1"/>
</dbReference>
<accession>A0A1M5TYU7</accession>
<dbReference type="EMBL" id="FQWQ01000003">
    <property type="protein sequence ID" value="SHH55962.1"/>
    <property type="molecule type" value="Genomic_DNA"/>
</dbReference>
<dbReference type="PROSITE" id="PS51257">
    <property type="entry name" value="PROKAR_LIPOPROTEIN"/>
    <property type="match status" value="1"/>
</dbReference>
<dbReference type="OrthoDB" id="680344at2"/>
<name>A0A1M5TYU7_9BACT</name>
<dbReference type="Proteomes" id="UP000184212">
    <property type="component" value="Unassembled WGS sequence"/>
</dbReference>